<sequence length="340" mass="35596">MNDTTGTSTSREIHLVARPKGEPKESDFAAVDVPVGEPGEGQILVRNDWMSVDPYMRGRMNDTKSYVPPFKLDEVMQGGAVGTVVASRADGVPEGATVLHMAGWREYAVLDAKWARVVDTSIAPPQSYLGALGMVGLTAYAGLVRIAPVEKGDTVFISGAAGAVGIIAGRVARHLGAARVVGSAGGPEKARRLTEEFGYDAAVDYRRGDLEGQLAAAAPDGVDVYFDNVGGDHLRAAIAAANTGGRFAMCGAVSAYNADKPVPGPDNLFLIVGKRLTLRGFIVGDHNDLAEEYARLAAGWLADGSLSYEETVVEGIDSAVGAFTGMLRGANTGKMLVRLT</sequence>
<dbReference type="PANTHER" id="PTHR43205:SF7">
    <property type="entry name" value="PROSTAGLANDIN REDUCTASE 1"/>
    <property type="match status" value="1"/>
</dbReference>
<reference evidence="3 4" key="1">
    <citation type="submission" date="2021-07" db="EMBL/GenBank/DDBJ databases">
        <title>Actinomadura sp. PM05-2 isolated from lichen.</title>
        <authorList>
            <person name="Somphong A."/>
            <person name="Phongsopitanun W."/>
            <person name="Tanasupawat S."/>
            <person name="Peongsungnone V."/>
        </authorList>
    </citation>
    <scope>NUCLEOTIDE SEQUENCE [LARGE SCALE GENOMIC DNA]</scope>
    <source>
        <strain evidence="3 4">PM05-2</strain>
    </source>
</reference>
<dbReference type="Pfam" id="PF00107">
    <property type="entry name" value="ADH_zinc_N"/>
    <property type="match status" value="1"/>
</dbReference>
<dbReference type="PANTHER" id="PTHR43205">
    <property type="entry name" value="PROSTAGLANDIN REDUCTASE"/>
    <property type="match status" value="1"/>
</dbReference>
<organism evidence="3 4">
    <name type="scientific">Actinomadura parmotrematis</name>
    <dbReference type="NCBI Taxonomy" id="2864039"/>
    <lineage>
        <taxon>Bacteria</taxon>
        <taxon>Bacillati</taxon>
        <taxon>Actinomycetota</taxon>
        <taxon>Actinomycetes</taxon>
        <taxon>Streptosporangiales</taxon>
        <taxon>Thermomonosporaceae</taxon>
        <taxon>Actinomadura</taxon>
    </lineage>
</organism>
<dbReference type="InterPro" id="IPR011032">
    <property type="entry name" value="GroES-like_sf"/>
</dbReference>
<dbReference type="SUPFAM" id="SSF51735">
    <property type="entry name" value="NAD(P)-binding Rossmann-fold domains"/>
    <property type="match status" value="1"/>
</dbReference>
<gene>
    <name evidence="3" type="ORF">K1Y72_20940</name>
</gene>
<dbReference type="InterPro" id="IPR045010">
    <property type="entry name" value="MDR_fam"/>
</dbReference>
<evidence type="ECO:0000313" key="3">
    <source>
        <dbReference type="EMBL" id="MBW8484862.1"/>
    </source>
</evidence>
<name>A0ABS7FWQ7_9ACTN</name>
<comment type="caution">
    <text evidence="3">The sequence shown here is derived from an EMBL/GenBank/DDBJ whole genome shotgun (WGS) entry which is preliminary data.</text>
</comment>
<dbReference type="Gene3D" id="3.40.50.720">
    <property type="entry name" value="NAD(P)-binding Rossmann-like Domain"/>
    <property type="match status" value="1"/>
</dbReference>
<accession>A0ABS7FWQ7</accession>
<dbReference type="InterPro" id="IPR013149">
    <property type="entry name" value="ADH-like_C"/>
</dbReference>
<dbReference type="SMART" id="SM00829">
    <property type="entry name" value="PKS_ER"/>
    <property type="match status" value="1"/>
</dbReference>
<dbReference type="SUPFAM" id="SSF50129">
    <property type="entry name" value="GroES-like"/>
    <property type="match status" value="2"/>
</dbReference>
<proteinExistence type="predicted"/>
<dbReference type="InterPro" id="IPR036291">
    <property type="entry name" value="NAD(P)-bd_dom_sf"/>
</dbReference>
<dbReference type="InterPro" id="IPR020843">
    <property type="entry name" value="ER"/>
</dbReference>
<dbReference type="EMBL" id="JAIBOA010000013">
    <property type="protein sequence ID" value="MBW8484862.1"/>
    <property type="molecule type" value="Genomic_DNA"/>
</dbReference>
<dbReference type="CDD" id="cd05288">
    <property type="entry name" value="PGDH"/>
    <property type="match status" value="1"/>
</dbReference>
<keyword evidence="1" id="KW-0560">Oxidoreductase</keyword>
<protein>
    <submittedName>
        <fullName evidence="3">NADP-dependent oxidoreductase</fullName>
    </submittedName>
</protein>
<dbReference type="Proteomes" id="UP000774570">
    <property type="component" value="Unassembled WGS sequence"/>
</dbReference>
<keyword evidence="4" id="KW-1185">Reference proteome</keyword>
<dbReference type="Gene3D" id="3.90.180.10">
    <property type="entry name" value="Medium-chain alcohol dehydrogenases, catalytic domain"/>
    <property type="match status" value="1"/>
</dbReference>
<evidence type="ECO:0000256" key="1">
    <source>
        <dbReference type="ARBA" id="ARBA00023002"/>
    </source>
</evidence>
<evidence type="ECO:0000313" key="4">
    <source>
        <dbReference type="Proteomes" id="UP000774570"/>
    </source>
</evidence>
<dbReference type="Pfam" id="PF16884">
    <property type="entry name" value="ADH_N_2"/>
    <property type="match status" value="1"/>
</dbReference>
<dbReference type="RefSeq" id="WP_220168091.1">
    <property type="nucleotide sequence ID" value="NZ_JAIBOA010000013.1"/>
</dbReference>
<dbReference type="InterPro" id="IPR041694">
    <property type="entry name" value="ADH_N_2"/>
</dbReference>
<evidence type="ECO:0000259" key="2">
    <source>
        <dbReference type="SMART" id="SM00829"/>
    </source>
</evidence>
<feature type="domain" description="Enoyl reductase (ER)" evidence="2">
    <location>
        <begin position="21"/>
        <end position="337"/>
    </location>
</feature>